<dbReference type="InterPro" id="IPR014782">
    <property type="entry name" value="Peptidase_M1_dom"/>
</dbReference>
<feature type="transmembrane region" description="Helical" evidence="1">
    <location>
        <begin position="527"/>
        <end position="548"/>
    </location>
</feature>
<dbReference type="InterPro" id="IPR027268">
    <property type="entry name" value="Peptidase_M4/M1_CTD_sf"/>
</dbReference>
<gene>
    <name evidence="3" type="ORF">RXV94_10800</name>
</gene>
<dbReference type="GO" id="GO:0004177">
    <property type="term" value="F:aminopeptidase activity"/>
    <property type="evidence" value="ECO:0007669"/>
    <property type="project" value="UniProtKB-KW"/>
</dbReference>
<keyword evidence="3" id="KW-0645">Protease</keyword>
<protein>
    <submittedName>
        <fullName evidence="3">M1 family aminopeptidase</fullName>
    </submittedName>
</protein>
<accession>A0ABU3U997</accession>
<proteinExistence type="predicted"/>
<dbReference type="Pfam" id="PF01433">
    <property type="entry name" value="Peptidase_M1"/>
    <property type="match status" value="1"/>
</dbReference>
<reference evidence="3 4" key="1">
    <citation type="submission" date="2023-10" db="EMBL/GenBank/DDBJ databases">
        <title>Marimonas sp. nov. isolated from tidal mud flat.</title>
        <authorList>
            <person name="Jaincy N.J."/>
            <person name="Srinivasan S."/>
            <person name="Lee S.-S."/>
        </authorList>
    </citation>
    <scope>NUCLEOTIDE SEQUENCE [LARGE SCALE GENOMIC DNA]</scope>
    <source>
        <strain evidence="3 4">MJ-SS3</strain>
    </source>
</reference>
<keyword evidence="1" id="KW-0472">Membrane</keyword>
<dbReference type="SUPFAM" id="SSF55486">
    <property type="entry name" value="Metalloproteases ('zincins'), catalytic domain"/>
    <property type="match status" value="1"/>
</dbReference>
<dbReference type="InterPro" id="IPR050344">
    <property type="entry name" value="Peptidase_M1_aminopeptidases"/>
</dbReference>
<feature type="transmembrane region" description="Helical" evidence="1">
    <location>
        <begin position="446"/>
        <end position="466"/>
    </location>
</feature>
<keyword evidence="1" id="KW-1133">Transmembrane helix</keyword>
<keyword evidence="1" id="KW-0812">Transmembrane</keyword>
<feature type="transmembrane region" description="Helical" evidence="1">
    <location>
        <begin position="106"/>
        <end position="134"/>
    </location>
</feature>
<evidence type="ECO:0000259" key="2">
    <source>
        <dbReference type="Pfam" id="PF01433"/>
    </source>
</evidence>
<dbReference type="Proteomes" id="UP001268651">
    <property type="component" value="Unassembled WGS sequence"/>
</dbReference>
<feature type="transmembrane region" description="Helical" evidence="1">
    <location>
        <begin position="18"/>
        <end position="36"/>
    </location>
</feature>
<feature type="transmembrane region" description="Helical" evidence="1">
    <location>
        <begin position="154"/>
        <end position="173"/>
    </location>
</feature>
<evidence type="ECO:0000256" key="1">
    <source>
        <dbReference type="SAM" id="Phobius"/>
    </source>
</evidence>
<feature type="transmembrane region" description="Helical" evidence="1">
    <location>
        <begin position="473"/>
        <end position="492"/>
    </location>
</feature>
<feature type="domain" description="Peptidase M1 membrane alanine aminopeptidase" evidence="2">
    <location>
        <begin position="867"/>
        <end position="1078"/>
    </location>
</feature>
<dbReference type="RefSeq" id="WP_316662743.1">
    <property type="nucleotide sequence ID" value="NZ_JAWHTF010000006.1"/>
</dbReference>
<dbReference type="EMBL" id="JAWHTF010000006">
    <property type="protein sequence ID" value="MDU8886650.1"/>
    <property type="molecule type" value="Genomic_DNA"/>
</dbReference>
<feature type="transmembrane region" description="Helical" evidence="1">
    <location>
        <begin position="359"/>
        <end position="381"/>
    </location>
</feature>
<keyword evidence="3" id="KW-0031">Aminopeptidase</keyword>
<feature type="transmembrane region" description="Helical" evidence="1">
    <location>
        <begin position="569"/>
        <end position="587"/>
    </location>
</feature>
<feature type="transmembrane region" description="Helical" evidence="1">
    <location>
        <begin position="248"/>
        <end position="265"/>
    </location>
</feature>
<feature type="transmembrane region" description="Helical" evidence="1">
    <location>
        <begin position="325"/>
        <end position="347"/>
    </location>
</feature>
<dbReference type="PANTHER" id="PTHR11533:SF174">
    <property type="entry name" value="PUROMYCIN-SENSITIVE AMINOPEPTIDASE-RELATED"/>
    <property type="match status" value="1"/>
</dbReference>
<dbReference type="PANTHER" id="PTHR11533">
    <property type="entry name" value="PROTEASE M1 ZINC METALLOPROTEASE"/>
    <property type="match status" value="1"/>
</dbReference>
<feature type="transmembrane region" description="Helical" evidence="1">
    <location>
        <begin position="56"/>
        <end position="75"/>
    </location>
</feature>
<organism evidence="3 4">
    <name type="scientific">Gilvirhabdus luticola</name>
    <dbReference type="NCBI Taxonomy" id="3079858"/>
    <lineage>
        <taxon>Bacteria</taxon>
        <taxon>Pseudomonadati</taxon>
        <taxon>Bacteroidota</taxon>
        <taxon>Flavobacteriia</taxon>
        <taxon>Flavobacteriales</taxon>
        <taxon>Flavobacteriaceae</taxon>
        <taxon>Gilvirhabdus</taxon>
    </lineage>
</organism>
<sequence>MFKTFLFSELKYTLKQPMVYIFLCIISLLVFFAIVSDNVTIGDSFGNVYKNAPHVITIYISVMTIFGLLIATAFFNNAALRDFNNNFNEIIFSTPLNKFGYFFGKFFGALLLATVPLLGVYIGVLIGSFTAPVFGWIDTERFGSFYLETFINNYLIFVLPNMFFVGAIIYAIANKWRSTVISFAGTLIIIVAYIISGTLMSDVDNETLAALTDIFGNRTYSIHTQYYTPIEKNTISPSFEGLILWNRVIWVLVGFVILLMSYFSFSFQEKNKKIKQEKKDFKDPGEVFSLPKLHFQYNNKTNWLQFKSFFYVNFLSIVKSVTFKILFIFSAIILISNLVGGFEYFGLQSYPLTYKLIDLINNASSIFVVIILVFFSGELIWRDRDNKINEVIDATPHQSLISLSAKALSLVGVTTILHVFFVFCGVVYQLINGYTRIELDVYFLDFIYSNLMIYIIWSGVMIMIQVATNNKYVGYFVSITVIFIWEIILAILDIQSNMVEIGAGPSLQYSDMNGFGPGFKGAMWFNLYWILFAIICLLIAGALWNRGVMSSLKEKIKTAKKDVPKSYKFLTLGFIIAWVFVAGYVFYNTQVLNTYRTSDEQEILSSEYEKKYKKYENVNLPKITDAKYFIDIFPYKRDVMVKSKLQLTNETNTTIDSLHFIIDERWEPEINIPNSNLVLDDEEFGYLIYKLNKPLEPESTIVIEIDANYITRGFENGRGSTNVIKNGTFLNNFEILPSLGYNSSLELSDKNTRKKYGLKPKDRMPELEENCSEKCMINYLSDGRSDYINVETVISTSSDQIAIAPGSLKKQWTENNRNYYHYKSDHPSQNFYSFISAKYEIAKRKWKGIDIEVYYDEKHSMNVDMMLDAVERSLKYYTENFGPYYHKQCRIVEFPRYASFAQAFPGTMPYSEAIGFIINLEDEEDNNVVDAVIAHEMAHQWWAHQVVGAFMQGGTMLSESFSEYSALMTMKGISKTPMKMREFLKYDHDRYLRGRSVEVEDELPLYKVENQGHIHYGKGSVILYALQDYIGEEKVNKAMKDFLTEYRYKEPPYPTSLDFLKYLEPQVPDSLNYLIKDWFKEITLYDNRMKEANYEKLDNGKYRVSMNVESYKIKADSIGNETKVDINDWIDIGVFSDTDEEHLIFDKRVKINKPEMTFTFEVDTLPKKVGIDPRHLLIDRVYDDNIKTISLKE</sequence>
<evidence type="ECO:0000313" key="3">
    <source>
        <dbReference type="EMBL" id="MDU8886650.1"/>
    </source>
</evidence>
<feature type="transmembrane region" description="Helical" evidence="1">
    <location>
        <begin position="407"/>
        <end position="431"/>
    </location>
</feature>
<keyword evidence="4" id="KW-1185">Reference proteome</keyword>
<dbReference type="Gene3D" id="1.10.390.10">
    <property type="entry name" value="Neutral Protease Domain 2"/>
    <property type="match status" value="1"/>
</dbReference>
<name>A0ABU3U997_9FLAO</name>
<keyword evidence="3" id="KW-0378">Hydrolase</keyword>
<evidence type="ECO:0000313" key="4">
    <source>
        <dbReference type="Proteomes" id="UP001268651"/>
    </source>
</evidence>
<comment type="caution">
    <text evidence="3">The sequence shown here is derived from an EMBL/GenBank/DDBJ whole genome shotgun (WGS) entry which is preliminary data.</text>
</comment>
<feature type="transmembrane region" description="Helical" evidence="1">
    <location>
        <begin position="180"/>
        <end position="200"/>
    </location>
</feature>